<dbReference type="Proteomes" id="UP000275846">
    <property type="component" value="Unassembled WGS sequence"/>
</dbReference>
<dbReference type="OrthoDB" id="10014409at2759"/>
<protein>
    <submittedName>
        <fullName evidence="3">Reverse transcriptase domain-containing protein</fullName>
    </submittedName>
</protein>
<dbReference type="WBParaSite" id="SSLN_0001306001-mRNA-1">
    <property type="protein sequence ID" value="SSLN_0001306001-mRNA-1"/>
    <property type="gene ID" value="SSLN_0001306001"/>
</dbReference>
<dbReference type="AlphaFoldDB" id="A0A183T7Y9"/>
<keyword evidence="2" id="KW-1185">Reference proteome</keyword>
<gene>
    <name evidence="1" type="ORF">SSLN_LOCUS12584</name>
</gene>
<sequence length="128" mass="13820">MHFQSRVSTTTVHEIPFVDDCTFHLKTEGDMKSHINFIATACNNSGLIIDREKTMVIHQPPSNTASNVIAPDCKPWTPSPICVTDSPAASKSTMRSPPDLEDRIMSNGVRHLLCIKASAGLSATSGSP</sequence>
<proteinExistence type="predicted"/>
<name>A0A183T7Y9_SCHSO</name>
<dbReference type="EMBL" id="UYSU01037379">
    <property type="protein sequence ID" value="VDL98969.1"/>
    <property type="molecule type" value="Genomic_DNA"/>
</dbReference>
<reference evidence="3" key="1">
    <citation type="submission" date="2016-06" db="UniProtKB">
        <authorList>
            <consortium name="WormBaseParasite"/>
        </authorList>
    </citation>
    <scope>IDENTIFICATION</scope>
</reference>
<evidence type="ECO:0000313" key="1">
    <source>
        <dbReference type="EMBL" id="VDL98969.1"/>
    </source>
</evidence>
<reference evidence="1 2" key="2">
    <citation type="submission" date="2018-11" db="EMBL/GenBank/DDBJ databases">
        <authorList>
            <consortium name="Pathogen Informatics"/>
        </authorList>
    </citation>
    <scope>NUCLEOTIDE SEQUENCE [LARGE SCALE GENOMIC DNA]</scope>
    <source>
        <strain evidence="1 2">NST_G2</strain>
    </source>
</reference>
<evidence type="ECO:0000313" key="3">
    <source>
        <dbReference type="WBParaSite" id="SSLN_0001306001-mRNA-1"/>
    </source>
</evidence>
<evidence type="ECO:0000313" key="2">
    <source>
        <dbReference type="Proteomes" id="UP000275846"/>
    </source>
</evidence>
<accession>A0A183T7Y9</accession>
<organism evidence="3">
    <name type="scientific">Schistocephalus solidus</name>
    <name type="common">Tapeworm</name>
    <dbReference type="NCBI Taxonomy" id="70667"/>
    <lineage>
        <taxon>Eukaryota</taxon>
        <taxon>Metazoa</taxon>
        <taxon>Spiralia</taxon>
        <taxon>Lophotrochozoa</taxon>
        <taxon>Platyhelminthes</taxon>
        <taxon>Cestoda</taxon>
        <taxon>Eucestoda</taxon>
        <taxon>Diphyllobothriidea</taxon>
        <taxon>Diphyllobothriidae</taxon>
        <taxon>Schistocephalus</taxon>
    </lineage>
</organism>